<evidence type="ECO:0000256" key="13">
    <source>
        <dbReference type="ARBA" id="ARBA00079803"/>
    </source>
</evidence>
<dbReference type="PATRIC" id="fig|471514.4.peg.4524"/>
<feature type="binding site" evidence="15">
    <location>
        <position position="129"/>
    </location>
    <ligand>
        <name>FMN</name>
        <dbReference type="ChEBI" id="CHEBI:58210"/>
    </ligand>
</feature>
<protein>
    <recommendedName>
        <fullName evidence="8">L-lactate oxidase</fullName>
        <ecNumber evidence="3">1.1.3.15</ecNumber>
    </recommendedName>
    <alternativeName>
        <fullName evidence="13">(S)-2-hydroxy-acid oxidase</fullName>
    </alternativeName>
</protein>
<comment type="catalytic activity">
    <reaction evidence="12">
        <text>2-hydroxyoctanoate + O2 = 2-oxooctanoate + H2O2</text>
        <dbReference type="Rhea" id="RHEA:67940"/>
        <dbReference type="ChEBI" id="CHEBI:15379"/>
        <dbReference type="ChEBI" id="CHEBI:16240"/>
        <dbReference type="ChEBI" id="CHEBI:133514"/>
        <dbReference type="ChEBI" id="CHEBI:176689"/>
    </reaction>
</comment>
<comment type="catalytic activity">
    <reaction evidence="10">
        <text>mandelate + O2 = phenylglyoxylate + H2O2</text>
        <dbReference type="Rhea" id="RHEA:68968"/>
        <dbReference type="ChEBI" id="CHEBI:15379"/>
        <dbReference type="ChEBI" id="CHEBI:16240"/>
        <dbReference type="ChEBI" id="CHEBI:25147"/>
        <dbReference type="ChEBI" id="CHEBI:36656"/>
    </reaction>
</comment>
<evidence type="ECO:0000256" key="14">
    <source>
        <dbReference type="PIRSR" id="PIRSR000138-1"/>
    </source>
</evidence>
<keyword evidence="5 15" id="KW-0288">FMN</keyword>
<evidence type="ECO:0000256" key="6">
    <source>
        <dbReference type="ARBA" id="ARBA00023002"/>
    </source>
</evidence>
<evidence type="ECO:0000256" key="5">
    <source>
        <dbReference type="ARBA" id="ARBA00022643"/>
    </source>
</evidence>
<comment type="catalytic activity">
    <reaction evidence="11">
        <text>2-hydroxyoctadecanoate + O2 = 2-oxooctadecanoate + H2O2</text>
        <dbReference type="Rhea" id="RHEA:68964"/>
        <dbReference type="ChEBI" id="CHEBI:15379"/>
        <dbReference type="ChEBI" id="CHEBI:16240"/>
        <dbReference type="ChEBI" id="CHEBI:17162"/>
        <dbReference type="ChEBI" id="CHEBI:76724"/>
    </reaction>
</comment>
<dbReference type="Pfam" id="PF01070">
    <property type="entry name" value="FMN_dh"/>
    <property type="match status" value="1"/>
</dbReference>
<dbReference type="PROSITE" id="PS51349">
    <property type="entry name" value="FMN_HYDROXY_ACID_DH_2"/>
    <property type="match status" value="1"/>
</dbReference>
<evidence type="ECO:0000256" key="15">
    <source>
        <dbReference type="PIRSR" id="PIRSR000138-2"/>
    </source>
</evidence>
<evidence type="ECO:0000313" key="17">
    <source>
        <dbReference type="EMBL" id="KPV42230.1"/>
    </source>
</evidence>
<keyword evidence="4 15" id="KW-0285">Flavoprotein</keyword>
<name>A0A0P9ETN4_9BACL</name>
<evidence type="ECO:0000256" key="10">
    <source>
        <dbReference type="ARBA" id="ARBA00050549"/>
    </source>
</evidence>
<proteinExistence type="inferred from homology"/>
<comment type="cofactor">
    <cofactor evidence="2">
        <name>FMN</name>
        <dbReference type="ChEBI" id="CHEBI:58210"/>
    </cofactor>
</comment>
<feature type="binding site" evidence="15">
    <location>
        <position position="179"/>
    </location>
    <ligand>
        <name>FMN</name>
        <dbReference type="ChEBI" id="CHEBI:58210"/>
    </ligand>
</feature>
<feature type="binding site" evidence="15">
    <location>
        <begin position="100"/>
        <end position="102"/>
    </location>
    <ligand>
        <name>FMN</name>
        <dbReference type="ChEBI" id="CHEBI:58210"/>
    </ligand>
</feature>
<comment type="similarity">
    <text evidence="7">Belongs to the FMN-dependent alpha-hydroxy acid dehydrogenase family.</text>
</comment>
<dbReference type="PANTHER" id="PTHR10578">
    <property type="entry name" value="S -2-HYDROXY-ACID OXIDASE-RELATED"/>
    <property type="match status" value="1"/>
</dbReference>
<feature type="active site" description="Proton acceptor" evidence="14">
    <location>
        <position position="285"/>
    </location>
</feature>
<dbReference type="PIRSF" id="PIRSF000138">
    <property type="entry name" value="Al-hdrx_acd_dh"/>
    <property type="match status" value="1"/>
</dbReference>
<keyword evidence="17" id="KW-0503">Monooxygenase</keyword>
<feature type="binding site" evidence="15">
    <location>
        <position position="283"/>
    </location>
    <ligand>
        <name>FMN</name>
        <dbReference type="ChEBI" id="CHEBI:58210"/>
    </ligand>
</feature>
<dbReference type="GO" id="GO:0010181">
    <property type="term" value="F:FMN binding"/>
    <property type="evidence" value="ECO:0007669"/>
    <property type="project" value="InterPro"/>
</dbReference>
<dbReference type="GO" id="GO:0004497">
    <property type="term" value="F:monooxygenase activity"/>
    <property type="evidence" value="ECO:0007669"/>
    <property type="project" value="UniProtKB-KW"/>
</dbReference>
<dbReference type="InterPro" id="IPR008259">
    <property type="entry name" value="FMN_hydac_DH_AS"/>
</dbReference>
<feature type="binding site" evidence="15">
    <location>
        <position position="153"/>
    </location>
    <ligand>
        <name>glyoxylate</name>
        <dbReference type="ChEBI" id="CHEBI:36655"/>
    </ligand>
</feature>
<evidence type="ECO:0000256" key="9">
    <source>
        <dbReference type="ARBA" id="ARBA00048754"/>
    </source>
</evidence>
<comment type="caution">
    <text evidence="17">The sequence shown here is derived from an EMBL/GenBank/DDBJ whole genome shotgun (WGS) entry which is preliminary data.</text>
</comment>
<dbReference type="SUPFAM" id="SSF51395">
    <property type="entry name" value="FMN-linked oxidoreductases"/>
    <property type="match status" value="1"/>
</dbReference>
<sequence length="390" mass="42762">MSEYGLEAELKVYSTALQGQSEWPWPLLPEDWREAARKVLKPGPFGYVDGGAGLEDTMQANRAAFAKYAIRSRMLRNVSDRDLSISLFDRPLPVPVLLAPIGVQSIIHPDAELASAKASAKHGIPFILSTVSSVPMEQVADAMGDATRWFQLYPGKDKRIVRSFMERAKQSGYAAIVVTLDTTMLGWRPIDLKNVYLPFLQGEGIANFVSDPIFQSRLQQSPAQNPAAAIEEFLKVYVNPSFAWDDLAELRMWTDLPLLVKGITHPHDAKRAKEMGIDGVIVSNHGGRQVDGGIASLDALTEVREAVGDDYLVLFDSGIRCAADVYKAIALGAQAVLLGRPYAYALAVGGQMGVEEMLGQWKGELDLQLALSGYSRVRDIHGDYVTQRNG</sequence>
<dbReference type="FunFam" id="3.20.20.70:FF:000029">
    <property type="entry name" value="L-lactate dehydrogenase"/>
    <property type="match status" value="1"/>
</dbReference>
<feature type="binding site" evidence="15">
    <location>
        <position position="47"/>
    </location>
    <ligand>
        <name>glyoxylate</name>
        <dbReference type="ChEBI" id="CHEBI:36655"/>
    </ligand>
</feature>
<evidence type="ECO:0000259" key="16">
    <source>
        <dbReference type="PROSITE" id="PS51349"/>
    </source>
</evidence>
<dbReference type="InterPro" id="IPR000262">
    <property type="entry name" value="FMN-dep_DH"/>
</dbReference>
<comment type="catalytic activity">
    <reaction evidence="1">
        <text>a (2S)-2-hydroxycarboxylate + O2 = a 2-oxocarboxylate + H2O2</text>
        <dbReference type="Rhea" id="RHEA:16789"/>
        <dbReference type="ChEBI" id="CHEBI:15379"/>
        <dbReference type="ChEBI" id="CHEBI:16240"/>
        <dbReference type="ChEBI" id="CHEBI:35179"/>
        <dbReference type="ChEBI" id="CHEBI:58123"/>
        <dbReference type="EC" id="1.1.3.15"/>
    </reaction>
</comment>
<keyword evidence="6" id="KW-0560">Oxidoreductase</keyword>
<keyword evidence="18" id="KW-1185">Reference proteome</keyword>
<feature type="binding site" evidence="15">
    <location>
        <position position="288"/>
    </location>
    <ligand>
        <name>glyoxylate</name>
        <dbReference type="ChEBI" id="CHEBI:36655"/>
    </ligand>
</feature>
<feature type="domain" description="FMN hydroxy acid dehydrogenase" evidence="16">
    <location>
        <begin position="21"/>
        <end position="390"/>
    </location>
</feature>
<evidence type="ECO:0000256" key="8">
    <source>
        <dbReference type="ARBA" id="ARBA00029513"/>
    </source>
</evidence>
<dbReference type="GO" id="GO:0003973">
    <property type="term" value="F:(S)-2-hydroxy-acid oxidase activity"/>
    <property type="evidence" value="ECO:0007669"/>
    <property type="project" value="UniProtKB-EC"/>
</dbReference>
<feature type="binding site" evidence="15">
    <location>
        <position position="285"/>
    </location>
    <ligand>
        <name>glyoxylate</name>
        <dbReference type="ChEBI" id="CHEBI:36655"/>
    </ligand>
</feature>
<feature type="binding site" evidence="15">
    <location>
        <begin position="339"/>
        <end position="340"/>
    </location>
    <ligand>
        <name>FMN</name>
        <dbReference type="ChEBI" id="CHEBI:58210"/>
    </ligand>
</feature>
<gene>
    <name evidence="17" type="ORF">AN477_18065</name>
</gene>
<dbReference type="InterPro" id="IPR012133">
    <property type="entry name" value="Alpha-hydoxy_acid_DH_FMN"/>
</dbReference>
<dbReference type="EMBL" id="LJCO01000079">
    <property type="protein sequence ID" value="KPV42230.1"/>
    <property type="molecule type" value="Genomic_DNA"/>
</dbReference>
<dbReference type="OrthoDB" id="9770452at2"/>
<dbReference type="InterPro" id="IPR013785">
    <property type="entry name" value="Aldolase_TIM"/>
</dbReference>
<feature type="binding site" evidence="15">
    <location>
        <position position="151"/>
    </location>
    <ligand>
        <name>FMN</name>
        <dbReference type="ChEBI" id="CHEBI:58210"/>
    </ligand>
</feature>
<dbReference type="Gene3D" id="3.20.20.70">
    <property type="entry name" value="Aldolase class I"/>
    <property type="match status" value="1"/>
</dbReference>
<dbReference type="Proteomes" id="UP000050482">
    <property type="component" value="Unassembled WGS sequence"/>
</dbReference>
<dbReference type="STRING" id="471514.AN477_18065"/>
<evidence type="ECO:0000256" key="3">
    <source>
        <dbReference type="ARBA" id="ARBA00013087"/>
    </source>
</evidence>
<organism evidence="17 18">
    <name type="scientific">Alicyclobacillus ferrooxydans</name>
    <dbReference type="NCBI Taxonomy" id="471514"/>
    <lineage>
        <taxon>Bacteria</taxon>
        <taxon>Bacillati</taxon>
        <taxon>Bacillota</taxon>
        <taxon>Bacilli</taxon>
        <taxon>Bacillales</taxon>
        <taxon>Alicyclobacillaceae</taxon>
        <taxon>Alicyclobacillus</taxon>
    </lineage>
</organism>
<feature type="binding site" evidence="15">
    <location>
        <begin position="316"/>
        <end position="320"/>
    </location>
    <ligand>
        <name>FMN</name>
        <dbReference type="ChEBI" id="CHEBI:58210"/>
    </ligand>
</feature>
<dbReference type="EC" id="1.1.3.15" evidence="3"/>
<feature type="binding site" evidence="15">
    <location>
        <position position="261"/>
    </location>
    <ligand>
        <name>FMN</name>
        <dbReference type="ChEBI" id="CHEBI:58210"/>
    </ligand>
</feature>
<evidence type="ECO:0000256" key="11">
    <source>
        <dbReference type="ARBA" id="ARBA00050773"/>
    </source>
</evidence>
<evidence type="ECO:0000256" key="1">
    <source>
        <dbReference type="ARBA" id="ARBA00000616"/>
    </source>
</evidence>
<evidence type="ECO:0000256" key="2">
    <source>
        <dbReference type="ARBA" id="ARBA00001917"/>
    </source>
</evidence>
<comment type="catalytic activity">
    <reaction evidence="9">
        <text>(S)-lactate + O2 = pyruvate + H2O2</text>
        <dbReference type="Rhea" id="RHEA:55868"/>
        <dbReference type="ChEBI" id="CHEBI:15361"/>
        <dbReference type="ChEBI" id="CHEBI:15379"/>
        <dbReference type="ChEBI" id="CHEBI:16240"/>
        <dbReference type="ChEBI" id="CHEBI:16651"/>
    </reaction>
    <physiologicalReaction direction="left-to-right" evidence="9">
        <dbReference type="Rhea" id="RHEA:55869"/>
    </physiologicalReaction>
</comment>
<feature type="binding site" evidence="15">
    <location>
        <position position="188"/>
    </location>
    <ligand>
        <name>glyoxylate</name>
        <dbReference type="ChEBI" id="CHEBI:36655"/>
    </ligand>
</feature>
<dbReference type="PROSITE" id="PS00557">
    <property type="entry name" value="FMN_HYDROXY_ACID_DH_1"/>
    <property type="match status" value="1"/>
</dbReference>
<dbReference type="AlphaFoldDB" id="A0A0P9ETN4"/>
<dbReference type="RefSeq" id="WP_054970582.1">
    <property type="nucleotide sequence ID" value="NZ_LJCO01000079.1"/>
</dbReference>
<dbReference type="InterPro" id="IPR037396">
    <property type="entry name" value="FMN_HAD"/>
</dbReference>
<dbReference type="PANTHER" id="PTHR10578:SF143">
    <property type="entry name" value="FMN-DEPENDENT ALPHA-HYDROXY ACID DEHYDROGENASE PB1A11.03"/>
    <property type="match status" value="1"/>
</dbReference>
<evidence type="ECO:0000256" key="7">
    <source>
        <dbReference type="ARBA" id="ARBA00024042"/>
    </source>
</evidence>
<reference evidence="17 18" key="1">
    <citation type="submission" date="2015-09" db="EMBL/GenBank/DDBJ databases">
        <title>Draft genome sequence of Alicyclobacillus ferrooxydans DSM 22381.</title>
        <authorList>
            <person name="Hemp J."/>
        </authorList>
    </citation>
    <scope>NUCLEOTIDE SEQUENCE [LARGE SCALE GENOMIC DNA]</scope>
    <source>
        <strain evidence="17 18">TC-34</strain>
    </source>
</reference>
<evidence type="ECO:0000313" key="18">
    <source>
        <dbReference type="Proteomes" id="UP000050482"/>
    </source>
</evidence>
<evidence type="ECO:0000256" key="12">
    <source>
        <dbReference type="ARBA" id="ARBA00052949"/>
    </source>
</evidence>
<evidence type="ECO:0000256" key="4">
    <source>
        <dbReference type="ARBA" id="ARBA00022630"/>
    </source>
</evidence>
<accession>A0A0P9ETN4</accession>